<evidence type="ECO:0000313" key="1">
    <source>
        <dbReference type="EMBL" id="SCW03689.1"/>
    </source>
</evidence>
<sequence>MSFVPIICGKRDWDVEYAQSQEYNAIYCPNCHNYKVRPVKRREFITIWFIPVMPFFWGKQLVCPICNWRQDFKSDEQLKKVLREQDNIRAGKVGG</sequence>
<accession>A0A1G4MIH3</accession>
<gene>
    <name evidence="1" type="ORF">LAFE_0G16050G</name>
</gene>
<protein>
    <submittedName>
        <fullName evidence="1">LAFE_0G16050g1_1</fullName>
    </submittedName>
</protein>
<dbReference type="OrthoDB" id="5545479at2759"/>
<dbReference type="Proteomes" id="UP000190831">
    <property type="component" value="Chromosome G"/>
</dbReference>
<dbReference type="AlphaFoldDB" id="A0A1G4MIH3"/>
<keyword evidence="2" id="KW-1185">Reference proteome</keyword>
<name>A0A1G4MIH3_LACFM</name>
<organism evidence="1 2">
    <name type="scientific">Lachancea fermentati</name>
    <name type="common">Zygosaccharomyces fermentati</name>
    <dbReference type="NCBI Taxonomy" id="4955"/>
    <lineage>
        <taxon>Eukaryota</taxon>
        <taxon>Fungi</taxon>
        <taxon>Dikarya</taxon>
        <taxon>Ascomycota</taxon>
        <taxon>Saccharomycotina</taxon>
        <taxon>Saccharomycetes</taxon>
        <taxon>Saccharomycetales</taxon>
        <taxon>Saccharomycetaceae</taxon>
        <taxon>Lachancea</taxon>
    </lineage>
</organism>
<dbReference type="PANTHER" id="PTHR28139:SF1">
    <property type="entry name" value="UPF0768 PROTEIN YBL029C-A"/>
    <property type="match status" value="1"/>
</dbReference>
<evidence type="ECO:0000313" key="2">
    <source>
        <dbReference type="Proteomes" id="UP000190831"/>
    </source>
</evidence>
<reference evidence="1 2" key="1">
    <citation type="submission" date="2016-03" db="EMBL/GenBank/DDBJ databases">
        <authorList>
            <person name="Devillers H."/>
        </authorList>
    </citation>
    <scope>NUCLEOTIDE SEQUENCE [LARGE SCALE GENOMIC DNA]</scope>
    <source>
        <strain evidence="1">CBS 6772</strain>
    </source>
</reference>
<dbReference type="OMA" id="CPICNWR"/>
<dbReference type="EMBL" id="LT598486">
    <property type="protein sequence ID" value="SCW03689.1"/>
    <property type="molecule type" value="Genomic_DNA"/>
</dbReference>
<proteinExistence type="predicted"/>
<dbReference type="STRING" id="4955.A0A1G4MIH3"/>
<dbReference type="PANTHER" id="PTHR28139">
    <property type="entry name" value="UPF0768 PROTEIN YBL029C-A"/>
    <property type="match status" value="1"/>
</dbReference>